<dbReference type="Pfam" id="PF01423">
    <property type="entry name" value="LSM"/>
    <property type="match status" value="1"/>
</dbReference>
<dbReference type="GO" id="GO:1990904">
    <property type="term" value="C:ribonucleoprotein complex"/>
    <property type="evidence" value="ECO:0007669"/>
    <property type="project" value="UniProtKB-KW"/>
</dbReference>
<evidence type="ECO:0000313" key="2">
    <source>
        <dbReference type="EMBL" id="AIB09587.1"/>
    </source>
</evidence>
<dbReference type="EMBL" id="CP006627">
    <property type="protein sequence ID" value="AIB09587.1"/>
    <property type="molecule type" value="Genomic_DNA"/>
</dbReference>
<dbReference type="InterPro" id="IPR010920">
    <property type="entry name" value="LSM_dom_sf"/>
</dbReference>
<accession>A0A060DA40</accession>
<evidence type="ECO:0000313" key="3">
    <source>
        <dbReference type="Proteomes" id="UP000243670"/>
    </source>
</evidence>
<dbReference type="Proteomes" id="UP000243670">
    <property type="component" value="Nucleomorph 1"/>
</dbReference>
<reference evidence="2 3" key="1">
    <citation type="journal article" date="2014" name="BMC Genomics">
        <title>Nucleomorph and plastid genome sequences of the chlorarachniophyte Lotharella oceanica: convergent reductive evolution and frequent recombination in nucleomorph-bearing algae.</title>
        <authorList>
            <person name="Tanifuji G."/>
            <person name="Onodera N.T."/>
            <person name="Brown M.W."/>
            <person name="Curtis B.A."/>
            <person name="Roger A.J."/>
            <person name="Ka-Shu Wong G."/>
            <person name="Melkonian M."/>
            <person name="Archibald J.M."/>
        </authorList>
    </citation>
    <scope>NUCLEOTIDE SEQUENCE [LARGE SCALE GENOMIC DNA]</scope>
    <source>
        <strain evidence="2 3">CCMP622</strain>
    </source>
</reference>
<dbReference type="SUPFAM" id="SSF50182">
    <property type="entry name" value="Sm-like ribonucleoproteins"/>
    <property type="match status" value="1"/>
</dbReference>
<dbReference type="AlphaFoldDB" id="A0A060DA40"/>
<dbReference type="InterPro" id="IPR001163">
    <property type="entry name" value="Sm_dom_euk/arc"/>
</dbReference>
<feature type="domain" description="Sm" evidence="1">
    <location>
        <begin position="9"/>
        <end position="50"/>
    </location>
</feature>
<sequence length="66" mass="7911">MAILNKIPDLKTFMEKEVLVVTKFGYKCKGIMRGFDHFLNVILEIKMESENNKFFEIVVMIFRYRC</sequence>
<name>A0A060DA40_9EUKA</name>
<gene>
    <name evidence="2" type="primary">snRNPG</name>
    <name evidence="2" type="ORF">M951_chr1105</name>
</gene>
<proteinExistence type="predicted"/>
<organism evidence="2 3">
    <name type="scientific">Lotharella oceanica</name>
    <dbReference type="NCBI Taxonomy" id="641309"/>
    <lineage>
        <taxon>Eukaryota</taxon>
        <taxon>Sar</taxon>
        <taxon>Rhizaria</taxon>
        <taxon>Cercozoa</taxon>
        <taxon>Chlorarachniophyceae</taxon>
        <taxon>Lotharella</taxon>
    </lineage>
</organism>
<keyword evidence="2" id="KW-0687">Ribonucleoprotein</keyword>
<dbReference type="Gene3D" id="2.30.30.100">
    <property type="match status" value="1"/>
</dbReference>
<keyword evidence="2" id="KW-0542">Nucleomorph</keyword>
<protein>
    <submittedName>
        <fullName evidence="2">Small nuclear ribonucleoprotein G</fullName>
    </submittedName>
</protein>
<evidence type="ECO:0000259" key="1">
    <source>
        <dbReference type="Pfam" id="PF01423"/>
    </source>
</evidence>
<geneLocation type="nucleomorph" evidence="2"/>